<keyword evidence="1" id="KW-0812">Transmembrane</keyword>
<name>A0AAW2ELS4_9HYME</name>
<keyword evidence="1" id="KW-1133">Transmembrane helix</keyword>
<organism evidence="2 3">
    <name type="scientific">Cardiocondyla obscurior</name>
    <dbReference type="NCBI Taxonomy" id="286306"/>
    <lineage>
        <taxon>Eukaryota</taxon>
        <taxon>Metazoa</taxon>
        <taxon>Ecdysozoa</taxon>
        <taxon>Arthropoda</taxon>
        <taxon>Hexapoda</taxon>
        <taxon>Insecta</taxon>
        <taxon>Pterygota</taxon>
        <taxon>Neoptera</taxon>
        <taxon>Endopterygota</taxon>
        <taxon>Hymenoptera</taxon>
        <taxon>Apocrita</taxon>
        <taxon>Aculeata</taxon>
        <taxon>Formicoidea</taxon>
        <taxon>Formicidae</taxon>
        <taxon>Myrmicinae</taxon>
        <taxon>Cardiocondyla</taxon>
    </lineage>
</organism>
<dbReference type="EMBL" id="JADYXP020000021">
    <property type="protein sequence ID" value="KAL0103324.1"/>
    <property type="molecule type" value="Genomic_DNA"/>
</dbReference>
<evidence type="ECO:0000313" key="2">
    <source>
        <dbReference type="EMBL" id="KAL0103324.1"/>
    </source>
</evidence>
<accession>A0AAW2ELS4</accession>
<dbReference type="Proteomes" id="UP001430953">
    <property type="component" value="Unassembled WGS sequence"/>
</dbReference>
<dbReference type="AlphaFoldDB" id="A0AAW2ELS4"/>
<evidence type="ECO:0000256" key="1">
    <source>
        <dbReference type="SAM" id="Phobius"/>
    </source>
</evidence>
<proteinExistence type="predicted"/>
<sequence>MSGLSRLALEFSAILPIAFPFAFLLDILFDAFFGLLYRSFNDSRLLLDASKSFCASSRVRFISVPDFLSSFSDSPLFFLSLSTALSPLSAKGLCDAAACSAECSAASPSLSGRLVANCAFSISWSCHLMACTSTLIYANYSGETLTPTQRQLLPRTRRVRRAQCRACKRHPGRNARFATRHLALSSPRGCLRAALVPGDVLAALQLTGASPRVPLGCSRVKLHFIPYNVPRTASLLVSCGHIYFNRPNDHAVTGNPPRRLGDNSNKIQIALTQNIDPISPRSLYKARRVFQLRKRCSVRTGG</sequence>
<keyword evidence="3" id="KW-1185">Reference proteome</keyword>
<protein>
    <submittedName>
        <fullName evidence="2">Uncharacterized protein</fullName>
    </submittedName>
</protein>
<evidence type="ECO:0000313" key="3">
    <source>
        <dbReference type="Proteomes" id="UP001430953"/>
    </source>
</evidence>
<comment type="caution">
    <text evidence="2">The sequence shown here is derived from an EMBL/GenBank/DDBJ whole genome shotgun (WGS) entry which is preliminary data.</text>
</comment>
<gene>
    <name evidence="2" type="ORF">PUN28_017539</name>
</gene>
<feature type="transmembrane region" description="Helical" evidence="1">
    <location>
        <begin position="12"/>
        <end position="37"/>
    </location>
</feature>
<keyword evidence="1" id="KW-0472">Membrane</keyword>
<reference evidence="2 3" key="1">
    <citation type="submission" date="2023-03" db="EMBL/GenBank/DDBJ databases">
        <title>High recombination rates correlate with genetic variation in Cardiocondyla obscurior ants.</title>
        <authorList>
            <person name="Errbii M."/>
        </authorList>
    </citation>
    <scope>NUCLEOTIDE SEQUENCE [LARGE SCALE GENOMIC DNA]</scope>
    <source>
        <strain evidence="2">Alpha-2009</strain>
        <tissue evidence="2">Whole body</tissue>
    </source>
</reference>